<dbReference type="KEGG" id="rha:RHA1_ro06986"/>
<name>Q0S134_RHOJR</name>
<dbReference type="AlphaFoldDB" id="Q0S134"/>
<dbReference type="HOGENOM" id="CLU_2510488_0_0_11"/>
<accession>Q0S134</accession>
<dbReference type="Proteomes" id="UP000008710">
    <property type="component" value="Chromosome"/>
</dbReference>
<dbReference type="EMBL" id="CP000431">
    <property type="protein sequence ID" value="ABG98752.1"/>
    <property type="molecule type" value="Genomic_DNA"/>
</dbReference>
<sequence>MLWRSECSAGGLVLVRRASRTASVSRRRGARAPDPVYGRHPLGRVRALLVSVVVAAVEQDRVLVDDSVPLAPGWPAYTTPHCDPR</sequence>
<evidence type="ECO:0000313" key="2">
    <source>
        <dbReference type="Proteomes" id="UP000008710"/>
    </source>
</evidence>
<gene>
    <name evidence="1" type="ordered locus">RHA1_ro06986</name>
</gene>
<organism evidence="1 2">
    <name type="scientific">Rhodococcus jostii (strain RHA1)</name>
    <dbReference type="NCBI Taxonomy" id="101510"/>
    <lineage>
        <taxon>Bacteria</taxon>
        <taxon>Bacillati</taxon>
        <taxon>Actinomycetota</taxon>
        <taxon>Actinomycetes</taxon>
        <taxon>Mycobacteriales</taxon>
        <taxon>Nocardiaceae</taxon>
        <taxon>Rhodococcus</taxon>
    </lineage>
</organism>
<evidence type="ECO:0000313" key="1">
    <source>
        <dbReference type="EMBL" id="ABG98752.1"/>
    </source>
</evidence>
<proteinExistence type="predicted"/>
<reference evidence="2" key="1">
    <citation type="journal article" date="2006" name="Proc. Natl. Acad. Sci. U.S.A.">
        <title>The complete genome of Rhodococcus sp. RHA1 provides insights into a catabolic powerhouse.</title>
        <authorList>
            <person name="McLeod M.P."/>
            <person name="Warren R.L."/>
            <person name="Hsiao W.W.L."/>
            <person name="Araki N."/>
            <person name="Myhre M."/>
            <person name="Fernandes C."/>
            <person name="Miyazawa D."/>
            <person name="Wong W."/>
            <person name="Lillquist A.L."/>
            <person name="Wang D."/>
            <person name="Dosanjh M."/>
            <person name="Hara H."/>
            <person name="Petrescu A."/>
            <person name="Morin R.D."/>
            <person name="Yang G."/>
            <person name="Stott J.M."/>
            <person name="Schein J.E."/>
            <person name="Shin H."/>
            <person name="Smailus D."/>
            <person name="Siddiqui A.S."/>
            <person name="Marra M.A."/>
            <person name="Jones S.J.M."/>
            <person name="Holt R."/>
            <person name="Brinkman F.S.L."/>
            <person name="Miyauchi K."/>
            <person name="Fukuda M."/>
            <person name="Davies J.E."/>
            <person name="Mohn W.W."/>
            <person name="Eltis L.D."/>
        </authorList>
    </citation>
    <scope>NUCLEOTIDE SEQUENCE [LARGE SCALE GENOMIC DNA]</scope>
    <source>
        <strain evidence="2">RHA1</strain>
    </source>
</reference>
<protein>
    <submittedName>
        <fullName evidence="1">Uncharacterized protein</fullName>
    </submittedName>
</protein>